<name>A0A1M3L1N1_9BACT</name>
<dbReference type="STRING" id="1895771.BGO89_03485"/>
<proteinExistence type="predicted"/>
<evidence type="ECO:0000313" key="3">
    <source>
        <dbReference type="EMBL" id="OJX58835.1"/>
    </source>
</evidence>
<dbReference type="SMART" id="SM01080">
    <property type="entry name" value="CHASE2"/>
    <property type="match status" value="1"/>
</dbReference>
<feature type="transmembrane region" description="Helical" evidence="1">
    <location>
        <begin position="20"/>
        <end position="42"/>
    </location>
</feature>
<evidence type="ECO:0000259" key="2">
    <source>
        <dbReference type="SMART" id="SM01080"/>
    </source>
</evidence>
<keyword evidence="1" id="KW-0472">Membrane</keyword>
<gene>
    <name evidence="3" type="ORF">BGO89_03485</name>
</gene>
<dbReference type="Pfam" id="PF05226">
    <property type="entry name" value="CHASE2"/>
    <property type="match status" value="1"/>
</dbReference>
<feature type="domain" description="CHASE2" evidence="2">
    <location>
        <begin position="59"/>
        <end position="335"/>
    </location>
</feature>
<accession>A0A1M3L1N1</accession>
<sequence length="414" mass="45959">MAIFVSEYHKGNMRALIRLLLSFDNLMITIATCIAALLLYVVPQNFDFLSPLSQALGDVDLTDIVLSQLRGDDHVDVDTSIVLVNIGNGDRAQIAEQLRNISRFEPAAVGLDAFFLAQKDVELDSALARALAATPNLVMVSRLEADDDGTSFHDLVRSRPEFGHSAYTGFANLVTEEEKDVKTCREVSFEEKVDGRTEPSFPIALATIVAPDKARTALAREQTTETINFRGNLGSFYHIDVEQSLDPGADLSVVKGKVVLMGFLGDYIGEKSVEDKFFTPMNEQYVGRSLPDMYGVVIHANVLSMILSGEYIATATFAQNLLLGMCVLVLNVLTFTYIYTRYEAWYDTLALAIQLVESLAIFYGTIVLFDDYHVKINPTPALLGVFLVGTVHDLYQDSLKKIILRTFRKKRAEQ</sequence>
<dbReference type="Proteomes" id="UP000184233">
    <property type="component" value="Unassembled WGS sequence"/>
</dbReference>
<dbReference type="InterPro" id="IPR007890">
    <property type="entry name" value="CHASE2"/>
</dbReference>
<protein>
    <recommendedName>
        <fullName evidence="2">CHASE2 domain-containing protein</fullName>
    </recommendedName>
</protein>
<feature type="transmembrane region" description="Helical" evidence="1">
    <location>
        <begin position="351"/>
        <end position="369"/>
    </location>
</feature>
<organism evidence="3 4">
    <name type="scientific">Candidatus Kapaibacterium thiocyanatum</name>
    <dbReference type="NCBI Taxonomy" id="1895771"/>
    <lineage>
        <taxon>Bacteria</taxon>
        <taxon>Pseudomonadati</taxon>
        <taxon>Candidatus Kapaibacteriota</taxon>
        <taxon>Candidatus Kapaibacteriia</taxon>
        <taxon>Candidatus Kapaibacteriales</taxon>
        <taxon>Candidatus Kapaibacteriaceae</taxon>
        <taxon>Candidatus Kapaibacterium</taxon>
    </lineage>
</organism>
<evidence type="ECO:0000256" key="1">
    <source>
        <dbReference type="SAM" id="Phobius"/>
    </source>
</evidence>
<keyword evidence="1" id="KW-0812">Transmembrane</keyword>
<comment type="caution">
    <text evidence="3">The sequence shown here is derived from an EMBL/GenBank/DDBJ whole genome shotgun (WGS) entry which is preliminary data.</text>
</comment>
<dbReference type="AlphaFoldDB" id="A0A1M3L1N1"/>
<evidence type="ECO:0000313" key="4">
    <source>
        <dbReference type="Proteomes" id="UP000184233"/>
    </source>
</evidence>
<feature type="transmembrane region" description="Helical" evidence="1">
    <location>
        <begin position="320"/>
        <end position="339"/>
    </location>
</feature>
<dbReference type="EMBL" id="MKVH01000014">
    <property type="protein sequence ID" value="OJX58835.1"/>
    <property type="molecule type" value="Genomic_DNA"/>
</dbReference>
<reference evidence="3 4" key="1">
    <citation type="submission" date="2016-09" db="EMBL/GenBank/DDBJ databases">
        <title>Genome-resolved meta-omics ties microbial dynamics to process performance in biotechnology for thiocyanate degradation.</title>
        <authorList>
            <person name="Kantor R.S."/>
            <person name="Huddy R.J."/>
            <person name="Iyer R."/>
            <person name="Thomas B.C."/>
            <person name="Brown C.T."/>
            <person name="Anantharaman K."/>
            <person name="Tringe S."/>
            <person name="Hettich R.L."/>
            <person name="Harrison S.T."/>
            <person name="Banfield J.F."/>
        </authorList>
    </citation>
    <scope>NUCLEOTIDE SEQUENCE [LARGE SCALE GENOMIC DNA]</scope>
    <source>
        <strain evidence="3">59-99</strain>
    </source>
</reference>
<keyword evidence="1" id="KW-1133">Transmembrane helix</keyword>